<dbReference type="Pfam" id="PF04398">
    <property type="entry name" value="DUF538"/>
    <property type="match status" value="1"/>
</dbReference>
<dbReference type="SUPFAM" id="SSF141562">
    <property type="entry name" value="At5g01610-like"/>
    <property type="match status" value="1"/>
</dbReference>
<dbReference type="InterPro" id="IPR007493">
    <property type="entry name" value="DUF538"/>
</dbReference>
<dbReference type="PROSITE" id="PS51257">
    <property type="entry name" value="PROKAR_LIPOPROTEIN"/>
    <property type="match status" value="1"/>
</dbReference>
<evidence type="ECO:0000256" key="1">
    <source>
        <dbReference type="SAM" id="SignalP"/>
    </source>
</evidence>
<dbReference type="Proteomes" id="UP001153555">
    <property type="component" value="Unassembled WGS sequence"/>
</dbReference>
<dbReference type="AlphaFoldDB" id="A0A9N7R4T8"/>
<name>A0A9N7R4T8_STRHE</name>
<gene>
    <name evidence="2" type="ORF">SHERM_15230</name>
</gene>
<dbReference type="OrthoDB" id="622488at2759"/>
<reference evidence="2" key="1">
    <citation type="submission" date="2019-12" db="EMBL/GenBank/DDBJ databases">
        <authorList>
            <person name="Scholes J."/>
        </authorList>
    </citation>
    <scope>NUCLEOTIDE SEQUENCE</scope>
</reference>
<dbReference type="PANTHER" id="PTHR31676:SF96">
    <property type="entry name" value="EXPRESSED PROTEIN"/>
    <property type="match status" value="1"/>
</dbReference>
<protein>
    <submittedName>
        <fullName evidence="2">Uncharacterized protein</fullName>
    </submittedName>
</protein>
<sequence>MAASLKVQLLTALISLFVPFLLSCSATDIHDLLPRYNLPEGLLPREVESYTLSDTDDSFTVELSSSPCYVRFGDQLVYYDNIIRGKLARGQELLGLVVNGYGPYGSIS</sequence>
<dbReference type="EMBL" id="CACSLK010012531">
    <property type="protein sequence ID" value="CAA0815191.1"/>
    <property type="molecule type" value="Genomic_DNA"/>
</dbReference>
<feature type="signal peptide" evidence="1">
    <location>
        <begin position="1"/>
        <end position="26"/>
    </location>
</feature>
<accession>A0A9N7R4T8</accession>
<organism evidence="2 3">
    <name type="scientific">Striga hermonthica</name>
    <name type="common">Purple witchweed</name>
    <name type="synonym">Buchnera hermonthica</name>
    <dbReference type="NCBI Taxonomy" id="68872"/>
    <lineage>
        <taxon>Eukaryota</taxon>
        <taxon>Viridiplantae</taxon>
        <taxon>Streptophyta</taxon>
        <taxon>Embryophyta</taxon>
        <taxon>Tracheophyta</taxon>
        <taxon>Spermatophyta</taxon>
        <taxon>Magnoliopsida</taxon>
        <taxon>eudicotyledons</taxon>
        <taxon>Gunneridae</taxon>
        <taxon>Pentapetalae</taxon>
        <taxon>asterids</taxon>
        <taxon>lamiids</taxon>
        <taxon>Lamiales</taxon>
        <taxon>Orobanchaceae</taxon>
        <taxon>Buchnereae</taxon>
        <taxon>Striga</taxon>
    </lineage>
</organism>
<comment type="caution">
    <text evidence="2">The sequence shown here is derived from an EMBL/GenBank/DDBJ whole genome shotgun (WGS) entry which is preliminary data.</text>
</comment>
<proteinExistence type="predicted"/>
<dbReference type="Gene3D" id="2.30.240.10">
    <property type="entry name" value="At5g01610-like"/>
    <property type="match status" value="1"/>
</dbReference>
<keyword evidence="1" id="KW-0732">Signal</keyword>
<dbReference type="PANTHER" id="PTHR31676">
    <property type="entry name" value="T31J12.3 PROTEIN-RELATED"/>
    <property type="match status" value="1"/>
</dbReference>
<evidence type="ECO:0000313" key="2">
    <source>
        <dbReference type="EMBL" id="CAA0815191.1"/>
    </source>
</evidence>
<dbReference type="InterPro" id="IPR036758">
    <property type="entry name" value="At5g01610-like"/>
</dbReference>
<keyword evidence="3" id="KW-1185">Reference proteome</keyword>
<feature type="chain" id="PRO_5040508203" evidence="1">
    <location>
        <begin position="27"/>
        <end position="108"/>
    </location>
</feature>
<evidence type="ECO:0000313" key="3">
    <source>
        <dbReference type="Proteomes" id="UP001153555"/>
    </source>
</evidence>